<accession>A0A151B5E2</accession>
<dbReference type="GO" id="GO:0003690">
    <property type="term" value="F:double-stranded DNA binding"/>
    <property type="evidence" value="ECO:0007669"/>
    <property type="project" value="InterPro"/>
</dbReference>
<proteinExistence type="predicted"/>
<dbReference type="AlphaFoldDB" id="A0A151B5E2"/>
<dbReference type="PATRIC" id="fig|1121338.3.peg.1230"/>
<dbReference type="InterPro" id="IPR038300">
    <property type="entry name" value="SASP_sf_alpha/beta"/>
</dbReference>
<dbReference type="STRING" id="1121338.CLTEP_11990"/>
<dbReference type="GO" id="GO:0006265">
    <property type="term" value="P:DNA topological change"/>
    <property type="evidence" value="ECO:0007669"/>
    <property type="project" value="InterPro"/>
</dbReference>
<organism evidence="2 3">
    <name type="scientific">Clostridium tepidiprofundi DSM 19306</name>
    <dbReference type="NCBI Taxonomy" id="1121338"/>
    <lineage>
        <taxon>Bacteria</taxon>
        <taxon>Bacillati</taxon>
        <taxon>Bacillota</taxon>
        <taxon>Clostridia</taxon>
        <taxon>Eubacteriales</taxon>
        <taxon>Clostridiaceae</taxon>
        <taxon>Clostridium</taxon>
    </lineage>
</organism>
<sequence>MSNKPVVPEAKEKLNKFKMEVARELNMESQTKEYSKNKEYKGNIPSKIVGKMAGAGNLGGQMVKEMIASVEKKMANKK</sequence>
<evidence type="ECO:0000313" key="3">
    <source>
        <dbReference type="Proteomes" id="UP000075531"/>
    </source>
</evidence>
<evidence type="ECO:0000313" key="2">
    <source>
        <dbReference type="EMBL" id="KYH34877.1"/>
    </source>
</evidence>
<comment type="caution">
    <text evidence="2">The sequence shown here is derived from an EMBL/GenBank/DDBJ whole genome shotgun (WGS) entry which is preliminary data.</text>
</comment>
<keyword evidence="3" id="KW-1185">Reference proteome</keyword>
<comment type="function">
    <text evidence="1">SASP are bound to spore DNA. They are double-stranded DNA-binding proteins that cause DNA to change to an a-like conformation. They protect the DNA backbone from chemical and enzymatic cleavage and are thus involved in dormant spore's high resistance to UV light.</text>
</comment>
<gene>
    <name evidence="2" type="ORF">CLTEP_11990</name>
</gene>
<protein>
    <submittedName>
        <fullName evidence="2">Small, acid-soluble spore protein, alpha/beta type</fullName>
    </submittedName>
</protein>
<dbReference type="OrthoDB" id="1683773at2"/>
<dbReference type="Proteomes" id="UP000075531">
    <property type="component" value="Unassembled WGS sequence"/>
</dbReference>
<dbReference type="EMBL" id="LTBA01000009">
    <property type="protein sequence ID" value="KYH34877.1"/>
    <property type="molecule type" value="Genomic_DNA"/>
</dbReference>
<dbReference type="Gene3D" id="6.10.10.80">
    <property type="entry name" value="Small, acid-soluble spore protein, alpha/beta type-like"/>
    <property type="match status" value="1"/>
</dbReference>
<dbReference type="Pfam" id="PF00269">
    <property type="entry name" value="SASP"/>
    <property type="match status" value="1"/>
</dbReference>
<name>A0A151B5E2_9CLOT</name>
<reference evidence="2 3" key="1">
    <citation type="submission" date="2016-02" db="EMBL/GenBank/DDBJ databases">
        <title>Genome sequence of Clostridium tepidiprofundi DSM 19306.</title>
        <authorList>
            <person name="Poehlein A."/>
            <person name="Daniel R."/>
        </authorList>
    </citation>
    <scope>NUCLEOTIDE SEQUENCE [LARGE SCALE GENOMIC DNA]</scope>
    <source>
        <strain evidence="2 3">DSM 19306</strain>
    </source>
</reference>
<dbReference type="InterPro" id="IPR001448">
    <property type="entry name" value="SASP_alpha/beta-type"/>
</dbReference>
<dbReference type="RefSeq" id="WP_066823996.1">
    <property type="nucleotide sequence ID" value="NZ_LTBA01000009.1"/>
</dbReference>
<evidence type="ECO:0000256" key="1">
    <source>
        <dbReference type="ARBA" id="ARBA00003863"/>
    </source>
</evidence>